<organism evidence="8 9">
    <name type="scientific">Deinococcus aquiradiocola</name>
    <dbReference type="NCBI Taxonomy" id="393059"/>
    <lineage>
        <taxon>Bacteria</taxon>
        <taxon>Thermotogati</taxon>
        <taxon>Deinococcota</taxon>
        <taxon>Deinococci</taxon>
        <taxon>Deinococcales</taxon>
        <taxon>Deinococcaceae</taxon>
        <taxon>Deinococcus</taxon>
    </lineage>
</organism>
<evidence type="ECO:0000256" key="6">
    <source>
        <dbReference type="ARBA" id="ARBA00023136"/>
    </source>
</evidence>
<dbReference type="GO" id="GO:0016020">
    <property type="term" value="C:membrane"/>
    <property type="evidence" value="ECO:0007669"/>
    <property type="project" value="InterPro"/>
</dbReference>
<dbReference type="RefSeq" id="WP_188964267.1">
    <property type="nucleotide sequence ID" value="NZ_BMOE01000014.1"/>
</dbReference>
<dbReference type="PANTHER" id="PTHR43166:SF6">
    <property type="entry name" value="PHOSPHONATES IMPORT ATP-BINDING PROTEIN PHNC"/>
    <property type="match status" value="1"/>
</dbReference>
<dbReference type="Proteomes" id="UP000635726">
    <property type="component" value="Unassembled WGS sequence"/>
</dbReference>
<dbReference type="SUPFAM" id="SSF52540">
    <property type="entry name" value="P-loop containing nucleoside triphosphate hydrolases"/>
    <property type="match status" value="1"/>
</dbReference>
<evidence type="ECO:0000259" key="7">
    <source>
        <dbReference type="PROSITE" id="PS50893"/>
    </source>
</evidence>
<keyword evidence="1" id="KW-0813">Transport</keyword>
<dbReference type="Pfam" id="PF00005">
    <property type="entry name" value="ABC_tran"/>
    <property type="match status" value="1"/>
</dbReference>
<evidence type="ECO:0000256" key="4">
    <source>
        <dbReference type="ARBA" id="ARBA00022840"/>
    </source>
</evidence>
<keyword evidence="2" id="KW-1003">Cell membrane</keyword>
<dbReference type="InterPro" id="IPR050086">
    <property type="entry name" value="MetN_ABC_transporter-like"/>
</dbReference>
<keyword evidence="3" id="KW-0547">Nucleotide-binding</keyword>
<evidence type="ECO:0000256" key="3">
    <source>
        <dbReference type="ARBA" id="ARBA00022741"/>
    </source>
</evidence>
<dbReference type="InterPro" id="IPR017871">
    <property type="entry name" value="ABC_transporter-like_CS"/>
</dbReference>
<evidence type="ECO:0000256" key="1">
    <source>
        <dbReference type="ARBA" id="ARBA00022448"/>
    </source>
</evidence>
<keyword evidence="9" id="KW-1185">Reference proteome</keyword>
<dbReference type="SMART" id="SM00382">
    <property type="entry name" value="AAA"/>
    <property type="match status" value="1"/>
</dbReference>
<keyword evidence="6" id="KW-0472">Membrane</keyword>
<reference evidence="8" key="2">
    <citation type="submission" date="2020-09" db="EMBL/GenBank/DDBJ databases">
        <authorList>
            <person name="Sun Q."/>
            <person name="Ohkuma M."/>
        </authorList>
    </citation>
    <scope>NUCLEOTIDE SEQUENCE</scope>
    <source>
        <strain evidence="8">JCM 14371</strain>
    </source>
</reference>
<protein>
    <submittedName>
        <fullName evidence="8">Phosphonates import ATP-binding protein PhnC</fullName>
    </submittedName>
</protein>
<evidence type="ECO:0000256" key="5">
    <source>
        <dbReference type="ARBA" id="ARBA00022967"/>
    </source>
</evidence>
<dbReference type="GO" id="GO:0016887">
    <property type="term" value="F:ATP hydrolysis activity"/>
    <property type="evidence" value="ECO:0007669"/>
    <property type="project" value="InterPro"/>
</dbReference>
<dbReference type="InterPro" id="IPR027417">
    <property type="entry name" value="P-loop_NTPase"/>
</dbReference>
<dbReference type="Gene3D" id="3.40.50.300">
    <property type="entry name" value="P-loop containing nucleotide triphosphate hydrolases"/>
    <property type="match status" value="1"/>
</dbReference>
<dbReference type="GO" id="GO:0005524">
    <property type="term" value="F:ATP binding"/>
    <property type="evidence" value="ECO:0007669"/>
    <property type="project" value="UniProtKB-KW"/>
</dbReference>
<dbReference type="NCBIfam" id="TIGR02315">
    <property type="entry name" value="ABC_phnC"/>
    <property type="match status" value="1"/>
</dbReference>
<comment type="caution">
    <text evidence="8">The sequence shown here is derived from an EMBL/GenBank/DDBJ whole genome shotgun (WGS) entry which is preliminary data.</text>
</comment>
<dbReference type="PROSITE" id="PS00211">
    <property type="entry name" value="ABC_TRANSPORTER_1"/>
    <property type="match status" value="1"/>
</dbReference>
<evidence type="ECO:0000256" key="2">
    <source>
        <dbReference type="ARBA" id="ARBA00022475"/>
    </source>
</evidence>
<dbReference type="InterPro" id="IPR003593">
    <property type="entry name" value="AAA+_ATPase"/>
</dbReference>
<feature type="domain" description="ABC transporter" evidence="7">
    <location>
        <begin position="2"/>
        <end position="245"/>
    </location>
</feature>
<accession>A0A917PMW1</accession>
<sequence length="248" mass="26797">MIEVKNLTKIYPNGTRGLDDVNVDIQNGEFVCVIGLSGAGKSTFLRCLNRLNTATSGQILIDGEDIAFAEGAKLRSIRRRIGFVFQQFNLSTRLTALENVLAGRLGYHNRFVGALGLYPQADIELAQNALDRVGLGDKKGVRVDELSGGQQQRVAIARAVAQQPTLILADEPMASLDPKLSNVIMGLLKGFNKDGISVVVNIHVLELATAYADRILGFNKGRLVFDGPPSALTESEIERIYSGSVADL</sequence>
<keyword evidence="4 8" id="KW-0067">ATP-binding</keyword>
<gene>
    <name evidence="8" type="primary">phnC</name>
    <name evidence="8" type="ORF">GCM10008939_31510</name>
</gene>
<name>A0A917PMW1_9DEIO</name>
<evidence type="ECO:0000313" key="9">
    <source>
        <dbReference type="Proteomes" id="UP000635726"/>
    </source>
</evidence>
<dbReference type="InterPro" id="IPR012693">
    <property type="entry name" value="ABC_transpr_PhnC"/>
</dbReference>
<keyword evidence="5" id="KW-1278">Translocase</keyword>
<evidence type="ECO:0000313" key="8">
    <source>
        <dbReference type="EMBL" id="GGJ85304.1"/>
    </source>
</evidence>
<dbReference type="InterPro" id="IPR003439">
    <property type="entry name" value="ABC_transporter-like_ATP-bd"/>
</dbReference>
<reference evidence="8" key="1">
    <citation type="journal article" date="2014" name="Int. J. Syst. Evol. Microbiol.">
        <title>Complete genome sequence of Corynebacterium casei LMG S-19264T (=DSM 44701T), isolated from a smear-ripened cheese.</title>
        <authorList>
            <consortium name="US DOE Joint Genome Institute (JGI-PGF)"/>
            <person name="Walter F."/>
            <person name="Albersmeier A."/>
            <person name="Kalinowski J."/>
            <person name="Ruckert C."/>
        </authorList>
    </citation>
    <scope>NUCLEOTIDE SEQUENCE</scope>
    <source>
        <strain evidence="8">JCM 14371</strain>
    </source>
</reference>
<dbReference type="GO" id="GO:0015416">
    <property type="term" value="F:ABC-type phosphonate transporter activity"/>
    <property type="evidence" value="ECO:0007669"/>
    <property type="project" value="InterPro"/>
</dbReference>
<proteinExistence type="predicted"/>
<dbReference type="PANTHER" id="PTHR43166">
    <property type="entry name" value="AMINO ACID IMPORT ATP-BINDING PROTEIN"/>
    <property type="match status" value="1"/>
</dbReference>
<dbReference type="PROSITE" id="PS50893">
    <property type="entry name" value="ABC_TRANSPORTER_2"/>
    <property type="match status" value="1"/>
</dbReference>
<dbReference type="CDD" id="cd03256">
    <property type="entry name" value="ABC_PhnC_transporter"/>
    <property type="match status" value="1"/>
</dbReference>
<dbReference type="EMBL" id="BMOE01000014">
    <property type="protein sequence ID" value="GGJ85304.1"/>
    <property type="molecule type" value="Genomic_DNA"/>
</dbReference>
<dbReference type="AlphaFoldDB" id="A0A917PMW1"/>